<feature type="compositionally biased region" description="Polar residues" evidence="1">
    <location>
        <begin position="1"/>
        <end position="10"/>
    </location>
</feature>
<dbReference type="AlphaFoldDB" id="K0SFS8"/>
<reference evidence="2 3" key="1">
    <citation type="journal article" date="2012" name="Genome Biol.">
        <title>Genome and low-iron response of an oceanic diatom adapted to chronic iron limitation.</title>
        <authorList>
            <person name="Lommer M."/>
            <person name="Specht M."/>
            <person name="Roy A.S."/>
            <person name="Kraemer L."/>
            <person name="Andreson R."/>
            <person name="Gutowska M.A."/>
            <person name="Wolf J."/>
            <person name="Bergner S.V."/>
            <person name="Schilhabel M.B."/>
            <person name="Klostermeier U.C."/>
            <person name="Beiko R.G."/>
            <person name="Rosenstiel P."/>
            <person name="Hippler M."/>
            <person name="Laroche J."/>
        </authorList>
    </citation>
    <scope>NUCLEOTIDE SEQUENCE [LARGE SCALE GENOMIC DNA]</scope>
    <source>
        <strain evidence="2 3">CCMP1005</strain>
    </source>
</reference>
<dbReference type="OrthoDB" id="55471at2759"/>
<protein>
    <submittedName>
        <fullName evidence="2">Uncharacterized protein</fullName>
    </submittedName>
</protein>
<sequence length="196" mass="21295">MNPSYPSTNYKEALAQAKQQASAHRASAPSAQFTAKQSTAPRSNSASAAATSTAGSSSKPKTKTPVDAVGSALAEGKSSNEVFRILCSGDRERIGQKRNVECLLPTLPRRKRPLSATNGASSTDSGDRKNDLDERLKILKDQNELLHNRASFVRHQMASLHEMYETGLDIISRANDMRRVPDNCLPSRESKVDSHS</sequence>
<evidence type="ECO:0000313" key="2">
    <source>
        <dbReference type="EMBL" id="EJK64175.1"/>
    </source>
</evidence>
<keyword evidence="3" id="KW-1185">Reference proteome</keyword>
<name>K0SFS8_THAOC</name>
<feature type="compositionally biased region" description="Low complexity" evidence="1">
    <location>
        <begin position="38"/>
        <end position="65"/>
    </location>
</feature>
<comment type="caution">
    <text evidence="2">The sequence shown here is derived from an EMBL/GenBank/DDBJ whole genome shotgun (WGS) entry which is preliminary data.</text>
</comment>
<dbReference type="EMBL" id="AGNL01017560">
    <property type="protein sequence ID" value="EJK64175.1"/>
    <property type="molecule type" value="Genomic_DNA"/>
</dbReference>
<accession>K0SFS8</accession>
<organism evidence="2 3">
    <name type="scientific">Thalassiosira oceanica</name>
    <name type="common">Marine diatom</name>
    <dbReference type="NCBI Taxonomy" id="159749"/>
    <lineage>
        <taxon>Eukaryota</taxon>
        <taxon>Sar</taxon>
        <taxon>Stramenopiles</taxon>
        <taxon>Ochrophyta</taxon>
        <taxon>Bacillariophyta</taxon>
        <taxon>Coscinodiscophyceae</taxon>
        <taxon>Thalassiosirophycidae</taxon>
        <taxon>Thalassiosirales</taxon>
        <taxon>Thalassiosiraceae</taxon>
        <taxon>Thalassiosira</taxon>
    </lineage>
</organism>
<dbReference type="Proteomes" id="UP000266841">
    <property type="component" value="Unassembled WGS sequence"/>
</dbReference>
<dbReference type="eggNOG" id="ENOG502QZED">
    <property type="taxonomic scope" value="Eukaryota"/>
</dbReference>
<evidence type="ECO:0000313" key="3">
    <source>
        <dbReference type="Proteomes" id="UP000266841"/>
    </source>
</evidence>
<proteinExistence type="predicted"/>
<evidence type="ECO:0000256" key="1">
    <source>
        <dbReference type="SAM" id="MobiDB-lite"/>
    </source>
</evidence>
<gene>
    <name evidence="2" type="ORF">THAOC_15117</name>
</gene>
<feature type="region of interest" description="Disordered" evidence="1">
    <location>
        <begin position="1"/>
        <end position="72"/>
    </location>
</feature>